<keyword evidence="2" id="KW-1185">Reference proteome</keyword>
<evidence type="ECO:0000313" key="2">
    <source>
        <dbReference type="Proteomes" id="UP001224325"/>
    </source>
</evidence>
<protein>
    <submittedName>
        <fullName evidence="1">Uncharacterized protein</fullName>
    </submittedName>
</protein>
<dbReference type="Proteomes" id="UP001224325">
    <property type="component" value="Chromosome"/>
</dbReference>
<evidence type="ECO:0000313" key="1">
    <source>
        <dbReference type="EMBL" id="XBL12959.1"/>
    </source>
</evidence>
<reference evidence="1" key="1">
    <citation type="submission" date="2024-04" db="EMBL/GenBank/DDBJ databases">
        <title>Mariniflexile litorale, isolated from the shallow sediments of the Sea of Japan.</title>
        <authorList>
            <person name="Romanenko L."/>
            <person name="Isaeva M."/>
        </authorList>
    </citation>
    <scope>NUCLEOTIDE SEQUENCE [LARGE SCALE GENOMIC DNA]</scope>
    <source>
        <strain evidence="1">KMM 9835</strain>
    </source>
</reference>
<organism evidence="1 2">
    <name type="scientific">Mariniflexile litorale</name>
    <dbReference type="NCBI Taxonomy" id="3045158"/>
    <lineage>
        <taxon>Bacteria</taxon>
        <taxon>Pseudomonadati</taxon>
        <taxon>Bacteroidota</taxon>
        <taxon>Flavobacteriia</taxon>
        <taxon>Flavobacteriales</taxon>
        <taxon>Flavobacteriaceae</taxon>
        <taxon>Mariniflexile</taxon>
    </lineage>
</organism>
<dbReference type="KEGG" id="mlil:QLS71_011525"/>
<name>A0AAU7EC24_9FLAO</name>
<sequence length="54" mass="6143">MSIVISDLGYQNHFFRDRVPQGYSLSGGHYTPSSTVSFPTSFLQSMIYFYGIEL</sequence>
<dbReference type="AlphaFoldDB" id="A0AAU7EC24"/>
<gene>
    <name evidence="1" type="ORF">QLS71_011525</name>
</gene>
<dbReference type="RefSeq" id="WP_308993408.1">
    <property type="nucleotide sequence ID" value="NZ_CP155618.1"/>
</dbReference>
<dbReference type="EMBL" id="CP155618">
    <property type="protein sequence ID" value="XBL12959.1"/>
    <property type="molecule type" value="Genomic_DNA"/>
</dbReference>
<proteinExistence type="predicted"/>
<accession>A0AAU7EC24</accession>